<accession>A0A2T9X3X3</accession>
<dbReference type="SUPFAM" id="SSF46785">
    <property type="entry name" value="Winged helix' DNA-binding domain"/>
    <property type="match status" value="1"/>
</dbReference>
<dbReference type="InterPro" id="IPR027417">
    <property type="entry name" value="P-loop_NTPase"/>
</dbReference>
<dbReference type="AlphaFoldDB" id="A0A2T9X3X3"/>
<dbReference type="GO" id="GO:0005524">
    <property type="term" value="F:ATP binding"/>
    <property type="evidence" value="ECO:0007669"/>
    <property type="project" value="InterPro"/>
</dbReference>
<evidence type="ECO:0000313" key="3">
    <source>
        <dbReference type="Proteomes" id="UP000245638"/>
    </source>
</evidence>
<feature type="domain" description="ATPase" evidence="1">
    <location>
        <begin position="27"/>
        <end position="226"/>
    </location>
</feature>
<dbReference type="EMBL" id="QEFD01000185">
    <property type="protein sequence ID" value="PVU74751.1"/>
    <property type="molecule type" value="Genomic_DNA"/>
</dbReference>
<evidence type="ECO:0000313" key="2">
    <source>
        <dbReference type="EMBL" id="PVU74751.1"/>
    </source>
</evidence>
<dbReference type="Proteomes" id="UP000245638">
    <property type="component" value="Unassembled WGS sequence"/>
</dbReference>
<organism evidence="2 3">
    <name type="scientific">Acidianus hospitalis</name>
    <dbReference type="NCBI Taxonomy" id="563177"/>
    <lineage>
        <taxon>Archaea</taxon>
        <taxon>Thermoproteota</taxon>
        <taxon>Thermoprotei</taxon>
        <taxon>Sulfolobales</taxon>
        <taxon>Sulfolobaceae</taxon>
        <taxon>Acidianus</taxon>
    </lineage>
</organism>
<gene>
    <name evidence="2" type="ORF">DDW13_06265</name>
</gene>
<dbReference type="Gene3D" id="1.10.8.60">
    <property type="match status" value="1"/>
</dbReference>
<dbReference type="Gene3D" id="3.40.50.300">
    <property type="entry name" value="P-loop containing nucleotide triphosphate hydrolases"/>
    <property type="match status" value="1"/>
</dbReference>
<dbReference type="InterPro" id="IPR036390">
    <property type="entry name" value="WH_DNA-bd_sf"/>
</dbReference>
<dbReference type="Gene3D" id="1.10.10.10">
    <property type="entry name" value="Winged helix-like DNA-binding domain superfamily/Winged helix DNA-binding domain"/>
    <property type="match status" value="1"/>
</dbReference>
<proteinExistence type="predicted"/>
<dbReference type="Pfam" id="PF01637">
    <property type="entry name" value="ATPase_2"/>
    <property type="match status" value="1"/>
</dbReference>
<sequence>MNIGILVTNMAICKLFDPYPKTDRKDFFDNEEIINEVEKLIEGKFWPLLIGPKRTGKTSILKIVSKEINGIYIDASGVRSLKELGELIVNSLQLKVEIDLKIVKIEIQKKPVRGIQNLLNKLGETVILIDEVQNIITPWFVSLLSTAYNNSQVRFAFTGSMIGLSKTLTGEGKGRKVGSSFKGRPIVEIEVKPFNEKQSREFLKTGSNLCGFDIKNEEIDDAIKAYRGIQGWLTYYGNFRSLGYNHEKAKELVIDIAKNVIKEELKQLSETQRRIIKALSLVEEIEWSDLKKLTEGLGKTKIEDSVFNNALKKLVDARLVRKEEDKYSLIDPLYKVVI</sequence>
<evidence type="ECO:0000259" key="1">
    <source>
        <dbReference type="Pfam" id="PF01637"/>
    </source>
</evidence>
<comment type="caution">
    <text evidence="2">The sequence shown here is derived from an EMBL/GenBank/DDBJ whole genome shotgun (WGS) entry which is preliminary data.</text>
</comment>
<dbReference type="PANTHER" id="PTHR34301:SF8">
    <property type="entry name" value="ATPASE DOMAIN-CONTAINING PROTEIN"/>
    <property type="match status" value="1"/>
</dbReference>
<dbReference type="PANTHER" id="PTHR34301">
    <property type="entry name" value="DNA-BINDING PROTEIN-RELATED"/>
    <property type="match status" value="1"/>
</dbReference>
<dbReference type="SUPFAM" id="SSF52540">
    <property type="entry name" value="P-loop containing nucleoside triphosphate hydrolases"/>
    <property type="match status" value="1"/>
</dbReference>
<reference evidence="2 3" key="1">
    <citation type="journal article" date="2015" name="Appl. Environ. Microbiol.">
        <title>Nanoarchaeota, Their Sulfolobales Host, and Nanoarchaeota Virus Distribution across Yellowstone National Park Hot Springs.</title>
        <authorList>
            <person name="Munson-McGee J.H."/>
            <person name="Field E.K."/>
            <person name="Bateson M."/>
            <person name="Rooney C."/>
            <person name="Stepanauskas R."/>
            <person name="Young M.J."/>
        </authorList>
    </citation>
    <scope>NUCLEOTIDE SEQUENCE [LARGE SCALE GENOMIC DNA]</scope>
    <source>
        <strain evidence="2">SCGC AC-742_N10</strain>
    </source>
</reference>
<dbReference type="InterPro" id="IPR011579">
    <property type="entry name" value="ATPase_dom"/>
</dbReference>
<dbReference type="InterPro" id="IPR036388">
    <property type="entry name" value="WH-like_DNA-bd_sf"/>
</dbReference>
<name>A0A2T9X3X3_9CREN</name>
<protein>
    <submittedName>
        <fullName evidence="2">ATPase</fullName>
    </submittedName>
</protein>